<name>A0AA42J3N9_9FIRM</name>
<dbReference type="PANTHER" id="PTHR10093">
    <property type="entry name" value="IRON-SULFUR CLUSTER ASSEMBLY ENZYME NIFU HOMOLOG"/>
    <property type="match status" value="1"/>
</dbReference>
<gene>
    <name evidence="2" type="ORF">PBV87_21520</name>
</gene>
<dbReference type="GO" id="GO:0005506">
    <property type="term" value="F:iron ion binding"/>
    <property type="evidence" value="ECO:0007669"/>
    <property type="project" value="InterPro"/>
</dbReference>
<evidence type="ECO:0000313" key="2">
    <source>
        <dbReference type="EMBL" id="MDA3734058.1"/>
    </source>
</evidence>
<dbReference type="CDD" id="cd06664">
    <property type="entry name" value="IscU_like"/>
    <property type="match status" value="1"/>
</dbReference>
<organism evidence="2 3">
    <name type="scientific">Holtiella tumoricola</name>
    <dbReference type="NCBI Taxonomy" id="3018743"/>
    <lineage>
        <taxon>Bacteria</taxon>
        <taxon>Bacillati</taxon>
        <taxon>Bacillota</taxon>
        <taxon>Clostridia</taxon>
        <taxon>Lachnospirales</taxon>
        <taxon>Cellulosilyticaceae</taxon>
        <taxon>Holtiella</taxon>
    </lineage>
</organism>
<sequence length="128" mass="13961">MGYSDYTEIVFEHFMAPYNSGTMPDADAEGRYGEAECGDALTIYIKVRDNIIEDITFLAFGCVAAIASSSMTTVLAKGKSLDEAYQITDKDISDALGGLPEYKLHCSVLGEGALKNAIDNYRKRQLPC</sequence>
<evidence type="ECO:0000259" key="1">
    <source>
        <dbReference type="Pfam" id="PF01592"/>
    </source>
</evidence>
<evidence type="ECO:0000313" key="3">
    <source>
        <dbReference type="Proteomes" id="UP001169242"/>
    </source>
</evidence>
<keyword evidence="3" id="KW-1185">Reference proteome</keyword>
<protein>
    <submittedName>
        <fullName evidence="2">Iron-sulfur cluster assembly scaffold protein NifU</fullName>
    </submittedName>
</protein>
<comment type="caution">
    <text evidence="2">The sequence shown here is derived from an EMBL/GenBank/DDBJ whole genome shotgun (WGS) entry which is preliminary data.</text>
</comment>
<accession>A0AA42J3N9</accession>
<dbReference type="SUPFAM" id="SSF82649">
    <property type="entry name" value="SufE/NifU"/>
    <property type="match status" value="1"/>
</dbReference>
<dbReference type="EMBL" id="JAQIFT010000069">
    <property type="protein sequence ID" value="MDA3734058.1"/>
    <property type="molecule type" value="Genomic_DNA"/>
</dbReference>
<dbReference type="AlphaFoldDB" id="A0AA42J3N9"/>
<dbReference type="GO" id="GO:0051536">
    <property type="term" value="F:iron-sulfur cluster binding"/>
    <property type="evidence" value="ECO:0007669"/>
    <property type="project" value="InterPro"/>
</dbReference>
<proteinExistence type="predicted"/>
<dbReference type="GO" id="GO:0016226">
    <property type="term" value="P:iron-sulfur cluster assembly"/>
    <property type="evidence" value="ECO:0007669"/>
    <property type="project" value="InterPro"/>
</dbReference>
<dbReference type="Pfam" id="PF01592">
    <property type="entry name" value="NifU_N"/>
    <property type="match status" value="1"/>
</dbReference>
<dbReference type="Gene3D" id="3.90.1010.10">
    <property type="match status" value="1"/>
</dbReference>
<feature type="domain" description="NIF system FeS cluster assembly NifU N-terminal" evidence="1">
    <location>
        <begin position="6"/>
        <end position="125"/>
    </location>
</feature>
<dbReference type="RefSeq" id="WP_053985689.1">
    <property type="nucleotide sequence ID" value="NZ_JAQIFT010000069.1"/>
</dbReference>
<reference evidence="2" key="1">
    <citation type="journal article" date="2023" name="Int. J. Syst. Evol. Microbiol.">
        <title>&lt;i&gt;Holtiella tumoricola&lt;/i&gt; gen. nov. sp. nov., isolated from a human clinical sample.</title>
        <authorList>
            <person name="Allen-Vercoe E."/>
            <person name="Daigneault M.C."/>
            <person name="Vancuren S.J."/>
            <person name="Cochrane K."/>
            <person name="O'Neal L.L."/>
            <person name="Sankaranarayanan K."/>
            <person name="Lawson P.A."/>
        </authorList>
    </citation>
    <scope>NUCLEOTIDE SEQUENCE</scope>
    <source>
        <strain evidence="2">CC70A</strain>
    </source>
</reference>
<dbReference type="InterPro" id="IPR002871">
    <property type="entry name" value="NIF_FeS_clus_asmbl_NifU_N"/>
</dbReference>
<dbReference type="Proteomes" id="UP001169242">
    <property type="component" value="Unassembled WGS sequence"/>
</dbReference>